<evidence type="ECO:0000313" key="9">
    <source>
        <dbReference type="Proteomes" id="UP001065549"/>
    </source>
</evidence>
<dbReference type="PANTHER" id="PTHR30047:SF12">
    <property type="entry name" value="BCCT-FAMILY TRANSPORTER"/>
    <property type="match status" value="1"/>
</dbReference>
<feature type="transmembrane region" description="Helical" evidence="7">
    <location>
        <begin position="47"/>
        <end position="67"/>
    </location>
</feature>
<dbReference type="PANTHER" id="PTHR30047">
    <property type="entry name" value="HIGH-AFFINITY CHOLINE TRANSPORT PROTEIN-RELATED"/>
    <property type="match status" value="1"/>
</dbReference>
<feature type="transmembrane region" description="Helical" evidence="7">
    <location>
        <begin position="311"/>
        <end position="331"/>
    </location>
</feature>
<keyword evidence="9" id="KW-1185">Reference proteome</keyword>
<accession>A0A9J6QXS8</accession>
<dbReference type="GO" id="GO:0022857">
    <property type="term" value="F:transmembrane transporter activity"/>
    <property type="evidence" value="ECO:0007669"/>
    <property type="project" value="InterPro"/>
</dbReference>
<feature type="transmembrane region" description="Helical" evidence="7">
    <location>
        <begin position="87"/>
        <end position="106"/>
    </location>
</feature>
<evidence type="ECO:0000256" key="4">
    <source>
        <dbReference type="ARBA" id="ARBA00022692"/>
    </source>
</evidence>
<dbReference type="Proteomes" id="UP001065549">
    <property type="component" value="Unassembled WGS sequence"/>
</dbReference>
<evidence type="ECO:0000256" key="3">
    <source>
        <dbReference type="ARBA" id="ARBA00022475"/>
    </source>
</evidence>
<comment type="subcellular location">
    <subcellularLocation>
        <location evidence="1">Cell membrane</location>
        <topology evidence="1">Multi-pass membrane protein</topology>
    </subcellularLocation>
</comment>
<reference evidence="8" key="1">
    <citation type="submission" date="2022-09" db="EMBL/GenBank/DDBJ databases">
        <title>Culturomic study of gut microbiota in children with autism spectrum disorder.</title>
        <authorList>
            <person name="Efimov B.A."/>
            <person name="Chaplin A.V."/>
            <person name="Sokolova S.R."/>
            <person name="Pikina A.P."/>
            <person name="Korzhanova M."/>
            <person name="Belova V."/>
            <person name="Korostin D."/>
        </authorList>
    </citation>
    <scope>NUCLEOTIDE SEQUENCE</scope>
    <source>
        <strain evidence="8">ASD5510</strain>
    </source>
</reference>
<keyword evidence="4 7" id="KW-0812">Transmembrane</keyword>
<organism evidence="8 9">
    <name type="scientific">Hominibacterium faecale</name>
    <dbReference type="NCBI Taxonomy" id="2839743"/>
    <lineage>
        <taxon>Bacteria</taxon>
        <taxon>Bacillati</taxon>
        <taxon>Bacillota</taxon>
        <taxon>Clostridia</taxon>
        <taxon>Peptostreptococcales</taxon>
        <taxon>Anaerovoracaceae</taxon>
        <taxon>Hominibacterium</taxon>
    </lineage>
</organism>
<proteinExistence type="predicted"/>
<feature type="transmembrane region" description="Helical" evidence="7">
    <location>
        <begin position="472"/>
        <end position="495"/>
    </location>
</feature>
<dbReference type="Pfam" id="PF02028">
    <property type="entry name" value="BCCT"/>
    <property type="match status" value="1"/>
</dbReference>
<feature type="transmembrane region" description="Helical" evidence="7">
    <location>
        <begin position="7"/>
        <end position="27"/>
    </location>
</feature>
<evidence type="ECO:0000256" key="7">
    <source>
        <dbReference type="SAM" id="Phobius"/>
    </source>
</evidence>
<feature type="transmembrane region" description="Helical" evidence="7">
    <location>
        <begin position="187"/>
        <end position="212"/>
    </location>
</feature>
<feature type="transmembrane region" description="Helical" evidence="7">
    <location>
        <begin position="398"/>
        <end position="422"/>
    </location>
</feature>
<feature type="transmembrane region" description="Helical" evidence="7">
    <location>
        <begin position="135"/>
        <end position="157"/>
    </location>
</feature>
<name>A0A9J6QXS8_9FIRM</name>
<protein>
    <submittedName>
        <fullName evidence="8">BCCT family transporter</fullName>
    </submittedName>
</protein>
<evidence type="ECO:0000256" key="2">
    <source>
        <dbReference type="ARBA" id="ARBA00022448"/>
    </source>
</evidence>
<keyword evidence="2" id="KW-0813">Transport</keyword>
<evidence type="ECO:0000313" key="8">
    <source>
        <dbReference type="EMBL" id="MCU7380307.1"/>
    </source>
</evidence>
<dbReference type="InterPro" id="IPR000060">
    <property type="entry name" value="BCCT_transptr"/>
</dbReference>
<feature type="transmembrane region" description="Helical" evidence="7">
    <location>
        <begin position="224"/>
        <end position="247"/>
    </location>
</feature>
<sequence length="500" mass="55092">MKSKNIDLPLMIVSLFLIIVVVVLLAVFPESGTDFIASLFSLITDNLGSPILWFGFLVFVYCCFMAFSRYGKIHLGEGAPEFTMFQYLSMMICAGLGSACVIWSFVEWAYYYSSPAQHIEPFSVSAAEWATAYNLFHWGFTPWAMFVVLAIPVAYGYHCRKIPALRFSSICENMIGDKPYARPLGRLVDFFFVFCVVGGLSVTLGLGIPVIATGLGRIFQFEPTFTTNVIVTLAIAALFTLSSYVGIEKGMKKLSSFNVYAAIIFILALLFTGPTKFIIKEITNGLGIMVQNYIGMSLWTDPVEQGGFPEAWTIFFYAFGIVYATLMAIFITKVSKGRTLRQMICSVMFGGGIGCFVFFGINGSFSMNLELKNQLNVVDTLLEEGNANAIIAILDETVFGIVGIIAFLVITVLFLATSLDSAAFSLSAASTKELKESENTSPLLRLFWCVTLALIPLCMNFIGAPLSTMQTITIITSLPFIVVILCMTKGLFSWFKEDGR</sequence>
<dbReference type="EMBL" id="JAOSHN010000009">
    <property type="protein sequence ID" value="MCU7380307.1"/>
    <property type="molecule type" value="Genomic_DNA"/>
</dbReference>
<keyword evidence="3" id="KW-1003">Cell membrane</keyword>
<feature type="transmembrane region" description="Helical" evidence="7">
    <location>
        <begin position="259"/>
        <end position="279"/>
    </location>
</feature>
<dbReference type="RefSeq" id="WP_253021041.1">
    <property type="nucleotide sequence ID" value="NZ_JAOSHN010000009.1"/>
</dbReference>
<gene>
    <name evidence="8" type="ORF">OBO34_18415</name>
</gene>
<evidence type="ECO:0000256" key="6">
    <source>
        <dbReference type="ARBA" id="ARBA00023136"/>
    </source>
</evidence>
<dbReference type="AlphaFoldDB" id="A0A9J6QXS8"/>
<keyword evidence="5 7" id="KW-1133">Transmembrane helix</keyword>
<feature type="transmembrane region" description="Helical" evidence="7">
    <location>
        <begin position="343"/>
        <end position="361"/>
    </location>
</feature>
<comment type="caution">
    <text evidence="8">The sequence shown here is derived from an EMBL/GenBank/DDBJ whole genome shotgun (WGS) entry which is preliminary data.</text>
</comment>
<keyword evidence="6 7" id="KW-0472">Membrane</keyword>
<dbReference type="GO" id="GO:0005886">
    <property type="term" value="C:plasma membrane"/>
    <property type="evidence" value="ECO:0007669"/>
    <property type="project" value="UniProtKB-SubCell"/>
</dbReference>
<evidence type="ECO:0000256" key="1">
    <source>
        <dbReference type="ARBA" id="ARBA00004651"/>
    </source>
</evidence>
<feature type="transmembrane region" description="Helical" evidence="7">
    <location>
        <begin position="443"/>
        <end position="466"/>
    </location>
</feature>
<evidence type="ECO:0000256" key="5">
    <source>
        <dbReference type="ARBA" id="ARBA00022989"/>
    </source>
</evidence>